<keyword evidence="3" id="KW-1185">Reference proteome</keyword>
<proteinExistence type="predicted"/>
<gene>
    <name evidence="2" type="ORF">N7482_010206</name>
</gene>
<feature type="region of interest" description="Disordered" evidence="1">
    <location>
        <begin position="12"/>
        <end position="48"/>
    </location>
</feature>
<dbReference type="EMBL" id="JAPQKN010000008">
    <property type="protein sequence ID" value="KAJ5150954.1"/>
    <property type="molecule type" value="Genomic_DNA"/>
</dbReference>
<evidence type="ECO:0000313" key="2">
    <source>
        <dbReference type="EMBL" id="KAJ5150954.1"/>
    </source>
</evidence>
<protein>
    <submittedName>
        <fullName evidence="2">Uncharacterized protein</fullName>
    </submittedName>
</protein>
<comment type="caution">
    <text evidence="2">The sequence shown here is derived from an EMBL/GenBank/DDBJ whole genome shotgun (WGS) entry which is preliminary data.</text>
</comment>
<evidence type="ECO:0000313" key="3">
    <source>
        <dbReference type="Proteomes" id="UP001149163"/>
    </source>
</evidence>
<feature type="region of interest" description="Disordered" evidence="1">
    <location>
        <begin position="303"/>
        <end position="449"/>
    </location>
</feature>
<evidence type="ECO:0000256" key="1">
    <source>
        <dbReference type="SAM" id="MobiDB-lite"/>
    </source>
</evidence>
<dbReference type="OrthoDB" id="5389734at2759"/>
<dbReference type="Proteomes" id="UP001149163">
    <property type="component" value="Unassembled WGS sequence"/>
</dbReference>
<sequence length="653" mass="71960">MAACAEDLGYAPAGAGLDRAEQPATCSSNTDTNYQPAPSPSPIHPISQLQGPFEESIAEAADGAGSEWVVELDAQTRRRDLLENDEYERLCARKWRQRASERYHPFWKLVSQMVFGVHLLAKRQAKSPAAVMHILQGHVDELDGFLQRTTEDFLIIHLDVRTRIQYLSLPLGNLTAFDEMLEDRNFRLALVSYNDQIEHAVERFTQAIIDAVKDLRKAKEAMGVLWHYLLQLGNEGCFETDSLQAFYQTMMENMEGWIMALSKLRGRGAALQKALGQLAFAVTEMQRRVGVASRKDVRSLVKMANRASARPTAARQSLFTRNPGRRPLSEKPLPRDPFLQPKARPASRKLDDTLVAGKGSGDGNGGTSAPKVSKRESIMPKVISRAKSCSALVGETGSGTDDTAPPRTPSRLTRKLSRPFLPKRSVSEKIDTTTTNRPSTAPVRTLKSRSASIEGLKVLWANGRPRAQQSMAKPPTQARPQTSQHQHQHQQQPDGLDTLKDQISHFLKTDRVVEAWDNITKSANCCGTTLAKTKEWPSSIFRAKSTESFRARPSNGLSGADLERQMSWVQEPEFLNTYSLKQRPATSPRIHVLSIALDEELDGGFGVHVGDDVGEAGETGSIITALPAVPPPTPATIKSVAAEERPRTVAAQA</sequence>
<dbReference type="GeneID" id="81431506"/>
<name>A0A9W9LDU6_9EURO</name>
<reference evidence="2" key="2">
    <citation type="journal article" date="2023" name="IMA Fungus">
        <title>Comparative genomic study of the Penicillium genus elucidates a diverse pangenome and 15 lateral gene transfer events.</title>
        <authorList>
            <person name="Petersen C."/>
            <person name="Sorensen T."/>
            <person name="Nielsen M.R."/>
            <person name="Sondergaard T.E."/>
            <person name="Sorensen J.L."/>
            <person name="Fitzpatrick D.A."/>
            <person name="Frisvad J.C."/>
            <person name="Nielsen K.L."/>
        </authorList>
    </citation>
    <scope>NUCLEOTIDE SEQUENCE</scope>
    <source>
        <strain evidence="2">IBT 26290</strain>
    </source>
</reference>
<dbReference type="AlphaFoldDB" id="A0A9W9LDU6"/>
<feature type="region of interest" description="Disordered" evidence="1">
    <location>
        <begin position="465"/>
        <end position="494"/>
    </location>
</feature>
<reference evidence="2" key="1">
    <citation type="submission" date="2022-11" db="EMBL/GenBank/DDBJ databases">
        <authorList>
            <person name="Petersen C."/>
        </authorList>
    </citation>
    <scope>NUCLEOTIDE SEQUENCE</scope>
    <source>
        <strain evidence="2">IBT 26290</strain>
    </source>
</reference>
<accession>A0A9W9LDU6</accession>
<organism evidence="2 3">
    <name type="scientific">Penicillium canariense</name>
    <dbReference type="NCBI Taxonomy" id="189055"/>
    <lineage>
        <taxon>Eukaryota</taxon>
        <taxon>Fungi</taxon>
        <taxon>Dikarya</taxon>
        <taxon>Ascomycota</taxon>
        <taxon>Pezizomycotina</taxon>
        <taxon>Eurotiomycetes</taxon>
        <taxon>Eurotiomycetidae</taxon>
        <taxon>Eurotiales</taxon>
        <taxon>Aspergillaceae</taxon>
        <taxon>Penicillium</taxon>
    </lineage>
</organism>
<feature type="compositionally biased region" description="Polar residues" evidence="1">
    <location>
        <begin position="24"/>
        <end position="35"/>
    </location>
</feature>
<dbReference type="RefSeq" id="XP_056538287.1">
    <property type="nucleotide sequence ID" value="XM_056692330.1"/>
</dbReference>